<keyword evidence="1" id="KW-0694">RNA-binding</keyword>
<dbReference type="EMBL" id="MU825882">
    <property type="protein sequence ID" value="KAJ7385196.1"/>
    <property type="molecule type" value="Genomic_DNA"/>
</dbReference>
<dbReference type="EC" id="2.4.2.30" evidence="5"/>
<evidence type="ECO:0000313" key="6">
    <source>
        <dbReference type="Proteomes" id="UP001163046"/>
    </source>
</evidence>
<sequence length="826" mass="92261">MQNSSEVQFIFSSECRNTKMTTASYVNERNMLQSRNKAIHEDTASNNSVIVKNLSPVTSKETIIIHFQKRRNGGGEVDSVRLLSEGVAVVTFETYAVADSVLIRKHEIDGVQVTLERNRQTISDQVFGKVAGRLDPHTFGESFSSMEAILQTIQDETKVEWKKIFDGFVVSGTFGQIQRVHILLNGLFQQKKLIKPEKKAFTQRECSRSLISDMWTIGHSIPDSKLSTEPTNHRTSTYSLGTIDGAVGGKHHRASTSEKRQIKETKCYRKSERYADLGEGEVHEQLLISETERANKVDQPDITTDITSDASRLSQVKVPDVAGSTNTDGKAQDREEQSDDKNQLTKVIPIVKKQNSFEEGKRKTSGARDLKTGDIGDAMIKGPAIGNKSTHGTSKDQDKTAQQNDVKNRLIPFVKKQMAPEDKKEETDKAGHLKADVIGDALRRPLVNLSENGNTCIDRRTKDQNETKQHNDVQNRLTPVKKLQMPLEDNKEKIDRARKPKMIECLPEVPKQNELRFADNTQDREVCSHPETSISVECIKKSESLSNGKDEYTTEGTSLKYITSTGVTPTNAFLQGGIIKADSRERRPNNKDECHSIAQTQGKLQDGTTWFTPSGNLPCGVVLHAVLPYWINENENEKTFKRQIHRCLKDGLILASGHRHRSVVLPPLGQDWNRIPVDVSAEVITRVIAAFSKGIGPMHSGITDFCIVCEDDATVDVFANEFTSFSFPGEKPYFGIVKPKNELFDAEEKSKYQGAGRHHNKRKIDDSSIGKESSVEQMQKACSSPESNSLVEKENAMINDGSPISKLLRPLNLKSIHLKARPSRKA</sequence>
<dbReference type="SMART" id="SM00360">
    <property type="entry name" value="RRM"/>
    <property type="match status" value="1"/>
</dbReference>
<evidence type="ECO:0000256" key="2">
    <source>
        <dbReference type="SAM" id="MobiDB-lite"/>
    </source>
</evidence>
<dbReference type="PROSITE" id="PS50102">
    <property type="entry name" value="RRM"/>
    <property type="match status" value="1"/>
</dbReference>
<feature type="region of interest" description="Disordered" evidence="2">
    <location>
        <begin position="225"/>
        <end position="264"/>
    </location>
</feature>
<dbReference type="Gene3D" id="3.40.220.10">
    <property type="entry name" value="Leucine Aminopeptidase, subunit E, domain 1"/>
    <property type="match status" value="1"/>
</dbReference>
<feature type="compositionally biased region" description="Polar residues" evidence="2">
    <location>
        <begin position="225"/>
        <end position="240"/>
    </location>
</feature>
<dbReference type="InterPro" id="IPR000504">
    <property type="entry name" value="RRM_dom"/>
</dbReference>
<dbReference type="InterPro" id="IPR012677">
    <property type="entry name" value="Nucleotide-bd_a/b_plait_sf"/>
</dbReference>
<organism evidence="5 6">
    <name type="scientific">Desmophyllum pertusum</name>
    <dbReference type="NCBI Taxonomy" id="174260"/>
    <lineage>
        <taxon>Eukaryota</taxon>
        <taxon>Metazoa</taxon>
        <taxon>Cnidaria</taxon>
        <taxon>Anthozoa</taxon>
        <taxon>Hexacorallia</taxon>
        <taxon>Scleractinia</taxon>
        <taxon>Caryophylliina</taxon>
        <taxon>Caryophylliidae</taxon>
        <taxon>Desmophyllum</taxon>
    </lineage>
</organism>
<gene>
    <name evidence="5" type="primary">PARP14_18</name>
    <name evidence="5" type="ORF">OS493_017573</name>
</gene>
<name>A0A9X0D3H8_9CNID</name>
<dbReference type="OrthoDB" id="527344at2759"/>
<dbReference type="PROSITE" id="PS51154">
    <property type="entry name" value="MACRO"/>
    <property type="match status" value="1"/>
</dbReference>
<dbReference type="Proteomes" id="UP001163046">
    <property type="component" value="Unassembled WGS sequence"/>
</dbReference>
<keyword evidence="5" id="KW-0808">Transferase</keyword>
<dbReference type="Gene3D" id="3.30.70.330">
    <property type="match status" value="1"/>
</dbReference>
<dbReference type="InterPro" id="IPR043472">
    <property type="entry name" value="Macro_dom-like"/>
</dbReference>
<reference evidence="5" key="1">
    <citation type="submission" date="2023-01" db="EMBL/GenBank/DDBJ databases">
        <title>Genome assembly of the deep-sea coral Lophelia pertusa.</title>
        <authorList>
            <person name="Herrera S."/>
            <person name="Cordes E."/>
        </authorList>
    </citation>
    <scope>NUCLEOTIDE SEQUENCE</scope>
    <source>
        <strain evidence="5">USNM1676648</strain>
        <tissue evidence="5">Polyp</tissue>
    </source>
</reference>
<proteinExistence type="predicted"/>
<feature type="compositionally biased region" description="Polar residues" evidence="2">
    <location>
        <begin position="775"/>
        <end position="790"/>
    </location>
</feature>
<dbReference type="GO" id="GO:0003723">
    <property type="term" value="F:RNA binding"/>
    <property type="evidence" value="ECO:0007669"/>
    <property type="project" value="UniProtKB-UniRule"/>
</dbReference>
<dbReference type="Pfam" id="PF01661">
    <property type="entry name" value="Macro"/>
    <property type="match status" value="1"/>
</dbReference>
<dbReference type="InterPro" id="IPR002589">
    <property type="entry name" value="Macro_dom"/>
</dbReference>
<keyword evidence="5" id="KW-0328">Glycosyltransferase</keyword>
<accession>A0A9X0D3H8</accession>
<dbReference type="AlphaFoldDB" id="A0A9X0D3H8"/>
<feature type="domain" description="RRM" evidence="3">
    <location>
        <begin position="47"/>
        <end position="120"/>
    </location>
</feature>
<feature type="compositionally biased region" description="Basic and acidic residues" evidence="2">
    <location>
        <begin position="255"/>
        <end position="264"/>
    </location>
</feature>
<feature type="compositionally biased region" description="Basic and acidic residues" evidence="2">
    <location>
        <begin position="330"/>
        <end position="343"/>
    </location>
</feature>
<feature type="compositionally biased region" description="Polar residues" evidence="2">
    <location>
        <begin position="301"/>
        <end position="314"/>
    </location>
</feature>
<dbReference type="PANTHER" id="PTHR15225">
    <property type="entry name" value="INTERFERON-INDUCED PROTEIN 35/NMI N-MYC/STAT INTERACTING PROTEIN"/>
    <property type="match status" value="1"/>
</dbReference>
<comment type="caution">
    <text evidence="5">The sequence shown here is derived from an EMBL/GenBank/DDBJ whole genome shotgun (WGS) entry which is preliminary data.</text>
</comment>
<feature type="region of interest" description="Disordered" evidence="2">
    <location>
        <begin position="748"/>
        <end position="796"/>
    </location>
</feature>
<evidence type="ECO:0000259" key="3">
    <source>
        <dbReference type="PROSITE" id="PS50102"/>
    </source>
</evidence>
<feature type="domain" description="Macro" evidence="4">
    <location>
        <begin position="532"/>
        <end position="726"/>
    </location>
</feature>
<feature type="compositionally biased region" description="Basic and acidic residues" evidence="2">
    <location>
        <begin position="355"/>
        <end position="374"/>
    </location>
</feature>
<dbReference type="InterPro" id="IPR035979">
    <property type="entry name" value="RBD_domain_sf"/>
</dbReference>
<dbReference type="Pfam" id="PF23085">
    <property type="entry name" value="RRM_PARP14_3"/>
    <property type="match status" value="1"/>
</dbReference>
<dbReference type="SUPFAM" id="SSF52949">
    <property type="entry name" value="Macro domain-like"/>
    <property type="match status" value="1"/>
</dbReference>
<dbReference type="SUPFAM" id="SSF54928">
    <property type="entry name" value="RNA-binding domain, RBD"/>
    <property type="match status" value="1"/>
</dbReference>
<evidence type="ECO:0000313" key="5">
    <source>
        <dbReference type="EMBL" id="KAJ7385196.1"/>
    </source>
</evidence>
<protein>
    <submittedName>
        <fullName evidence="5">Poly (ADP-ribose) polymerase</fullName>
        <ecNumber evidence="5">2.4.2.30</ecNumber>
    </submittedName>
</protein>
<dbReference type="GO" id="GO:0003950">
    <property type="term" value="F:NAD+ poly-ADP-ribosyltransferase activity"/>
    <property type="evidence" value="ECO:0007669"/>
    <property type="project" value="UniProtKB-EC"/>
</dbReference>
<dbReference type="PANTHER" id="PTHR15225:SF8">
    <property type="entry name" value="RNA-BINDING PROTEIN 43"/>
    <property type="match status" value="1"/>
</dbReference>
<keyword evidence="6" id="KW-1185">Reference proteome</keyword>
<evidence type="ECO:0000259" key="4">
    <source>
        <dbReference type="PROSITE" id="PS51154"/>
    </source>
</evidence>
<feature type="region of interest" description="Disordered" evidence="2">
    <location>
        <begin position="291"/>
        <end position="404"/>
    </location>
</feature>
<evidence type="ECO:0000256" key="1">
    <source>
        <dbReference type="PROSITE-ProRule" id="PRU00176"/>
    </source>
</evidence>